<dbReference type="AlphaFoldDB" id="A0AAD9ZID6"/>
<proteinExistence type="predicted"/>
<name>A0AAD9ZID6_9ROSI</name>
<protein>
    <submittedName>
        <fullName evidence="1">Uncharacterized protein</fullName>
    </submittedName>
</protein>
<organism evidence="1 2">
    <name type="scientific">Dipteronia sinensis</name>
    <dbReference type="NCBI Taxonomy" id="43782"/>
    <lineage>
        <taxon>Eukaryota</taxon>
        <taxon>Viridiplantae</taxon>
        <taxon>Streptophyta</taxon>
        <taxon>Embryophyta</taxon>
        <taxon>Tracheophyta</taxon>
        <taxon>Spermatophyta</taxon>
        <taxon>Magnoliopsida</taxon>
        <taxon>eudicotyledons</taxon>
        <taxon>Gunneridae</taxon>
        <taxon>Pentapetalae</taxon>
        <taxon>rosids</taxon>
        <taxon>malvids</taxon>
        <taxon>Sapindales</taxon>
        <taxon>Sapindaceae</taxon>
        <taxon>Hippocastanoideae</taxon>
        <taxon>Acereae</taxon>
        <taxon>Dipteronia</taxon>
    </lineage>
</organism>
<dbReference type="EMBL" id="JANJYJ010000010">
    <property type="protein sequence ID" value="KAK3182726.1"/>
    <property type="molecule type" value="Genomic_DNA"/>
</dbReference>
<gene>
    <name evidence="1" type="ORF">Dsin_030012</name>
</gene>
<accession>A0AAD9ZID6</accession>
<evidence type="ECO:0000313" key="1">
    <source>
        <dbReference type="EMBL" id="KAK3182726.1"/>
    </source>
</evidence>
<reference evidence="1" key="1">
    <citation type="journal article" date="2023" name="Plant J.">
        <title>Genome sequences and population genomics provide insights into the demographic history, inbreeding, and mutation load of two 'living fossil' tree species of Dipteronia.</title>
        <authorList>
            <person name="Feng Y."/>
            <person name="Comes H.P."/>
            <person name="Chen J."/>
            <person name="Zhu S."/>
            <person name="Lu R."/>
            <person name="Zhang X."/>
            <person name="Li P."/>
            <person name="Qiu J."/>
            <person name="Olsen K.M."/>
            <person name="Qiu Y."/>
        </authorList>
    </citation>
    <scope>NUCLEOTIDE SEQUENCE</scope>
    <source>
        <strain evidence="1">NBL</strain>
    </source>
</reference>
<dbReference type="Proteomes" id="UP001281410">
    <property type="component" value="Unassembled WGS sequence"/>
</dbReference>
<comment type="caution">
    <text evidence="1">The sequence shown here is derived from an EMBL/GenBank/DDBJ whole genome shotgun (WGS) entry which is preliminary data.</text>
</comment>
<keyword evidence="2" id="KW-1185">Reference proteome</keyword>
<sequence length="140" mass="16016">MALQTRLRRPLKSPSSSLYAALKCKHFYKKPTNSNSKNELPSSAFNSSCRNPEALDRFLKERCRSALNNEVCPDSGGIEINKNQALDQRGIYRKRSRQSLHKSCPDQALILPSNSCILNVMRRISFLQNNHTKIFCLDKF</sequence>
<evidence type="ECO:0000313" key="2">
    <source>
        <dbReference type="Proteomes" id="UP001281410"/>
    </source>
</evidence>